<dbReference type="PANTHER" id="PTHR23003:SF51">
    <property type="entry name" value="SERINE-ARGININE PROTEIN 55"/>
    <property type="match status" value="1"/>
</dbReference>
<dbReference type="CDD" id="cd12339">
    <property type="entry name" value="RRM2_SRSF1_4_like"/>
    <property type="match status" value="1"/>
</dbReference>
<dbReference type="OMA" id="PREPAYP"/>
<feature type="domain" description="RRM" evidence="4">
    <location>
        <begin position="4"/>
        <end position="74"/>
    </location>
</feature>
<accession>S9PRZ1</accession>
<dbReference type="AlphaFoldDB" id="S9PRZ1"/>
<name>S9PRZ1_SCHOY</name>
<keyword evidence="6" id="KW-1185">Reference proteome</keyword>
<dbReference type="OrthoDB" id="1099063at2759"/>
<dbReference type="SUPFAM" id="SSF54928">
    <property type="entry name" value="RNA-binding domain, RBD"/>
    <property type="match status" value="1"/>
</dbReference>
<dbReference type="GeneID" id="25033159"/>
<dbReference type="Proteomes" id="UP000016088">
    <property type="component" value="Unassembled WGS sequence"/>
</dbReference>
<feature type="domain" description="RRM" evidence="4">
    <location>
        <begin position="98"/>
        <end position="171"/>
    </location>
</feature>
<dbReference type="eggNOG" id="KOG0106">
    <property type="taxonomic scope" value="Eukaryota"/>
</dbReference>
<feature type="region of interest" description="Disordered" evidence="3">
    <location>
        <begin position="165"/>
        <end position="348"/>
    </location>
</feature>
<dbReference type="EMBL" id="KE503208">
    <property type="protein sequence ID" value="EPX70762.1"/>
    <property type="molecule type" value="Genomic_DNA"/>
</dbReference>
<gene>
    <name evidence="5" type="ORF">SOCG_04195</name>
</gene>
<organism evidence="5 6">
    <name type="scientific">Schizosaccharomyces octosporus (strain yFS286)</name>
    <name type="common">Fission yeast</name>
    <name type="synonym">Octosporomyces octosporus</name>
    <dbReference type="NCBI Taxonomy" id="483514"/>
    <lineage>
        <taxon>Eukaryota</taxon>
        <taxon>Fungi</taxon>
        <taxon>Dikarya</taxon>
        <taxon>Ascomycota</taxon>
        <taxon>Taphrinomycotina</taxon>
        <taxon>Schizosaccharomycetes</taxon>
        <taxon>Schizosaccharomycetales</taxon>
        <taxon>Schizosaccharomycetaceae</taxon>
        <taxon>Schizosaccharomyces</taxon>
    </lineage>
</organism>
<sequence>MSETRLFIGRIPPQAVREDVEDFFKGYGQILDCKVMNGFGFIELEDARDARDIVNDFQGKEFMGSQIVVEPARGERKRRENFREPAAAKYPRPRRTGYRLIVENLSEEVSWQDLKDVMRQAGEPTFTDAHRQNPGSGVVEFSTEDDMRNALTNLNGEEIKGTAIALREDPNAPNEPLPEGPGFRSRSPPPRRRFPMDNRRGGFARRDTYRPARDDDRRYIPRGGGRDFRRGGREDYRGRDDFRRGPRRDDYRRPRADEYRPRRDDSSYRPRRDDYPARDEEYGRDAYERSPSPRRERSRSPRYADDYNSYPPAPTSEMQQSNDAPSYPGESANSVPAEAGEGQVAAEW</sequence>
<dbReference type="InterPro" id="IPR050374">
    <property type="entry name" value="RRT5_SRSF_SR"/>
</dbReference>
<evidence type="ECO:0000256" key="2">
    <source>
        <dbReference type="PROSITE-ProRule" id="PRU00176"/>
    </source>
</evidence>
<dbReference type="CDD" id="cd12337">
    <property type="entry name" value="RRM1_SRSF4_like"/>
    <property type="match status" value="1"/>
</dbReference>
<keyword evidence="1 2" id="KW-0694">RNA-binding</keyword>
<dbReference type="PROSITE" id="PS50102">
    <property type="entry name" value="RRM"/>
    <property type="match status" value="2"/>
</dbReference>
<dbReference type="VEuPathDB" id="FungiDB:SOCG_04195"/>
<dbReference type="InterPro" id="IPR035979">
    <property type="entry name" value="RBD_domain_sf"/>
</dbReference>
<proteinExistence type="predicted"/>
<evidence type="ECO:0000259" key="4">
    <source>
        <dbReference type="PROSITE" id="PS50102"/>
    </source>
</evidence>
<feature type="compositionally biased region" description="Basic and acidic residues" evidence="3">
    <location>
        <begin position="194"/>
        <end position="305"/>
    </location>
</feature>
<dbReference type="SMR" id="S9PRZ1"/>
<evidence type="ECO:0000313" key="6">
    <source>
        <dbReference type="Proteomes" id="UP000016088"/>
    </source>
</evidence>
<dbReference type="GO" id="GO:0005737">
    <property type="term" value="C:cytoplasm"/>
    <property type="evidence" value="ECO:0007669"/>
    <property type="project" value="TreeGrafter"/>
</dbReference>
<dbReference type="InterPro" id="IPR000504">
    <property type="entry name" value="RRM_dom"/>
</dbReference>
<evidence type="ECO:0000256" key="3">
    <source>
        <dbReference type="SAM" id="MobiDB-lite"/>
    </source>
</evidence>
<dbReference type="SMART" id="SM00360">
    <property type="entry name" value="RRM"/>
    <property type="match status" value="2"/>
</dbReference>
<protein>
    <submittedName>
        <fullName evidence="5">mRNA export factor Srp2</fullName>
    </submittedName>
</protein>
<dbReference type="InterPro" id="IPR012677">
    <property type="entry name" value="Nucleotide-bd_a/b_plait_sf"/>
</dbReference>
<dbReference type="GO" id="GO:0003729">
    <property type="term" value="F:mRNA binding"/>
    <property type="evidence" value="ECO:0007669"/>
    <property type="project" value="TreeGrafter"/>
</dbReference>
<dbReference type="RefSeq" id="XP_013020491.1">
    <property type="nucleotide sequence ID" value="XM_013165037.1"/>
</dbReference>
<dbReference type="Pfam" id="PF00076">
    <property type="entry name" value="RRM_1"/>
    <property type="match status" value="2"/>
</dbReference>
<reference evidence="5 6" key="1">
    <citation type="journal article" date="2011" name="Science">
        <title>Comparative functional genomics of the fission yeasts.</title>
        <authorList>
            <person name="Rhind N."/>
            <person name="Chen Z."/>
            <person name="Yassour M."/>
            <person name="Thompson D.A."/>
            <person name="Haas B.J."/>
            <person name="Habib N."/>
            <person name="Wapinski I."/>
            <person name="Roy S."/>
            <person name="Lin M.F."/>
            <person name="Heiman D.I."/>
            <person name="Young S.K."/>
            <person name="Furuya K."/>
            <person name="Guo Y."/>
            <person name="Pidoux A."/>
            <person name="Chen H.M."/>
            <person name="Robbertse B."/>
            <person name="Goldberg J.M."/>
            <person name="Aoki K."/>
            <person name="Bayne E.H."/>
            <person name="Berlin A.M."/>
            <person name="Desjardins C.A."/>
            <person name="Dobbs E."/>
            <person name="Dukaj L."/>
            <person name="Fan L."/>
            <person name="FitzGerald M.G."/>
            <person name="French C."/>
            <person name="Gujja S."/>
            <person name="Hansen K."/>
            <person name="Keifenheim D."/>
            <person name="Levin J.Z."/>
            <person name="Mosher R.A."/>
            <person name="Mueller C.A."/>
            <person name="Pfiffner J."/>
            <person name="Priest M."/>
            <person name="Russ C."/>
            <person name="Smialowska A."/>
            <person name="Swoboda P."/>
            <person name="Sykes S.M."/>
            <person name="Vaughn M."/>
            <person name="Vengrova S."/>
            <person name="Yoder R."/>
            <person name="Zeng Q."/>
            <person name="Allshire R."/>
            <person name="Baulcombe D."/>
            <person name="Birren B.W."/>
            <person name="Brown W."/>
            <person name="Ekwall K."/>
            <person name="Kellis M."/>
            <person name="Leatherwood J."/>
            <person name="Levin H."/>
            <person name="Margalit H."/>
            <person name="Martienssen R."/>
            <person name="Nieduszynski C.A."/>
            <person name="Spatafora J.W."/>
            <person name="Friedman N."/>
            <person name="Dalgaard J.Z."/>
            <person name="Baumann P."/>
            <person name="Niki H."/>
            <person name="Regev A."/>
            <person name="Nusbaum C."/>
        </authorList>
    </citation>
    <scope>NUCLEOTIDE SEQUENCE [LARGE SCALE GENOMIC DNA]</scope>
    <source>
        <strain evidence="6">yFS286</strain>
    </source>
</reference>
<dbReference type="Gene3D" id="3.30.70.330">
    <property type="match status" value="2"/>
</dbReference>
<dbReference type="GO" id="GO:0005681">
    <property type="term" value="C:spliceosomal complex"/>
    <property type="evidence" value="ECO:0007669"/>
    <property type="project" value="EnsemblFungi"/>
</dbReference>
<dbReference type="PANTHER" id="PTHR23003">
    <property type="entry name" value="RNA RECOGNITION MOTIF RRM DOMAIN CONTAINING PROTEIN"/>
    <property type="match status" value="1"/>
</dbReference>
<dbReference type="HOGENOM" id="CLU_012062_34_5_1"/>
<evidence type="ECO:0000313" key="5">
    <source>
        <dbReference type="EMBL" id="EPX70762.1"/>
    </source>
</evidence>
<evidence type="ECO:0000256" key="1">
    <source>
        <dbReference type="ARBA" id="ARBA00022884"/>
    </source>
</evidence>